<feature type="transmembrane region" description="Helical" evidence="1">
    <location>
        <begin position="48"/>
        <end position="65"/>
    </location>
</feature>
<gene>
    <name evidence="2" type="ORF">A2714_04655</name>
</gene>
<feature type="transmembrane region" description="Helical" evidence="1">
    <location>
        <begin position="194"/>
        <end position="214"/>
    </location>
</feature>
<dbReference type="PANTHER" id="PTHR39419:SF1">
    <property type="entry name" value="SLL0814 PROTEIN"/>
    <property type="match status" value="1"/>
</dbReference>
<evidence type="ECO:0000313" key="2">
    <source>
        <dbReference type="EMBL" id="OGM21915.1"/>
    </source>
</evidence>
<dbReference type="PANTHER" id="PTHR39419">
    <property type="entry name" value="SLL0814 PROTEIN"/>
    <property type="match status" value="1"/>
</dbReference>
<keyword evidence="1" id="KW-1133">Transmembrane helix</keyword>
<proteinExistence type="predicted"/>
<accession>A0A1F7Y5V2</accession>
<feature type="transmembrane region" description="Helical" evidence="1">
    <location>
        <begin position="127"/>
        <end position="151"/>
    </location>
</feature>
<dbReference type="Pfam" id="PF04240">
    <property type="entry name" value="Caroten_synth"/>
    <property type="match status" value="1"/>
</dbReference>
<feature type="transmembrane region" description="Helical" evidence="1">
    <location>
        <begin position="171"/>
        <end position="188"/>
    </location>
</feature>
<feature type="transmembrane region" description="Helical" evidence="1">
    <location>
        <begin position="226"/>
        <end position="248"/>
    </location>
</feature>
<dbReference type="EMBL" id="MGGE01000001">
    <property type="protein sequence ID" value="OGM21915.1"/>
    <property type="molecule type" value="Genomic_DNA"/>
</dbReference>
<dbReference type="Proteomes" id="UP000178419">
    <property type="component" value="Unassembled WGS sequence"/>
</dbReference>
<evidence type="ECO:0008006" key="4">
    <source>
        <dbReference type="Google" id="ProtNLM"/>
    </source>
</evidence>
<reference evidence="2 3" key="1">
    <citation type="journal article" date="2016" name="Nat. Commun.">
        <title>Thousands of microbial genomes shed light on interconnected biogeochemical processes in an aquifer system.</title>
        <authorList>
            <person name="Anantharaman K."/>
            <person name="Brown C.T."/>
            <person name="Hug L.A."/>
            <person name="Sharon I."/>
            <person name="Castelle C.J."/>
            <person name="Probst A.J."/>
            <person name="Thomas B.C."/>
            <person name="Singh A."/>
            <person name="Wilkins M.J."/>
            <person name="Karaoz U."/>
            <person name="Brodie E.L."/>
            <person name="Williams K.H."/>
            <person name="Hubbard S.S."/>
            <person name="Banfield J.F."/>
        </authorList>
    </citation>
    <scope>NUCLEOTIDE SEQUENCE [LARGE SCALE GENOMIC DNA]</scope>
</reference>
<evidence type="ECO:0000256" key="1">
    <source>
        <dbReference type="SAM" id="Phobius"/>
    </source>
</evidence>
<evidence type="ECO:0000313" key="3">
    <source>
        <dbReference type="Proteomes" id="UP000178419"/>
    </source>
</evidence>
<dbReference type="AlphaFoldDB" id="A0A1F7Y5V2"/>
<feature type="transmembrane region" description="Helical" evidence="1">
    <location>
        <begin position="25"/>
        <end position="42"/>
    </location>
</feature>
<dbReference type="InterPro" id="IPR007354">
    <property type="entry name" value="CruF-like"/>
</dbReference>
<keyword evidence="1" id="KW-0472">Membrane</keyword>
<name>A0A1F7Y5V2_9BACT</name>
<organism evidence="2 3">
    <name type="scientific">Candidatus Woesebacteria bacterium RIFCSPHIGHO2_01_FULL_38_9</name>
    <dbReference type="NCBI Taxonomy" id="1802492"/>
    <lineage>
        <taxon>Bacteria</taxon>
        <taxon>Candidatus Woeseibacteriota</taxon>
    </lineage>
</organism>
<sequence length="251" mass="29012">MDLINILIITLSLLPFLVMRMTKKFILFAIIALFAIFLHGIFLFGYQILYFLLIIYVVSTIVELVSLKTRFNCFGVKYSYNLNHSFFIKMNLLGVYPIEISFAWVILKYISFNTAFLISQAFLPSPIFVIFLTPLILVSQDLIIDPVAVNVAKMWEWEKGTKYFGIPWQNFLGWYLVGFISSLIFSFVDTGRVVSFSYLFILPVLFYALLLQNVNLILKLDKTKTILGLLPGIFWTFLGTVSLIVIYLRQI</sequence>
<keyword evidence="1" id="KW-0812">Transmembrane</keyword>
<comment type="caution">
    <text evidence="2">The sequence shown here is derived from an EMBL/GenBank/DDBJ whole genome shotgun (WGS) entry which is preliminary data.</text>
</comment>
<protein>
    <recommendedName>
        <fullName evidence="4">Carotenoid biosynthesis protein</fullName>
    </recommendedName>
</protein>